<evidence type="ECO:0000256" key="10">
    <source>
        <dbReference type="ARBA" id="ARBA00031082"/>
    </source>
</evidence>
<keyword evidence="5 15" id="KW-0328">Glycosyltransferase</keyword>
<feature type="domain" description="Phosphoribosyltransferase" evidence="16">
    <location>
        <begin position="10"/>
        <end position="211"/>
    </location>
</feature>
<keyword evidence="9 15" id="KW-0342">GTP-binding</keyword>
<dbReference type="CDD" id="cd06223">
    <property type="entry name" value="PRTases_typeI"/>
    <property type="match status" value="1"/>
</dbReference>
<evidence type="ECO:0000313" key="17">
    <source>
        <dbReference type="EMBL" id="HIU99324.1"/>
    </source>
</evidence>
<dbReference type="EMBL" id="DVOE01000087">
    <property type="protein sequence ID" value="HIU99324.1"/>
    <property type="molecule type" value="Genomic_DNA"/>
</dbReference>
<comment type="activity regulation">
    <text evidence="15">Allosterically activated by GTP.</text>
</comment>
<dbReference type="GO" id="GO:0044206">
    <property type="term" value="P:UMP salvage"/>
    <property type="evidence" value="ECO:0007669"/>
    <property type="project" value="UniProtKB-UniRule"/>
</dbReference>
<evidence type="ECO:0000313" key="18">
    <source>
        <dbReference type="Proteomes" id="UP000886857"/>
    </source>
</evidence>
<sequence>MKNYENVTILDHPLIRHKIAILRDASTGMKEFRELVEEITTLMVYESFKTVPTKKVMVQTPLEATEQTMVADNAVTVVPILRAGLGMVNGVHTLFPTAKVGHIGLYRDETTLEPHEYYCKLPDGIENSVAILLDPMLATGGSASAAIGFLKARGCRNIMLMSIIAAPVGVETVAEAHPDVKVFVSTLDRCLNEHGYILPGLGDAGDRLFGTK</sequence>
<evidence type="ECO:0000256" key="2">
    <source>
        <dbReference type="ARBA" id="ARBA00009516"/>
    </source>
</evidence>
<evidence type="ECO:0000256" key="12">
    <source>
        <dbReference type="ARBA" id="ARBA00056901"/>
    </source>
</evidence>
<keyword evidence="8 15" id="KW-0460">Magnesium</keyword>
<feature type="binding site" evidence="15">
    <location>
        <position position="82"/>
    </location>
    <ligand>
        <name>5-phospho-alpha-D-ribose 1-diphosphate</name>
        <dbReference type="ChEBI" id="CHEBI:58017"/>
    </ligand>
</feature>
<dbReference type="InterPro" id="IPR005765">
    <property type="entry name" value="UPRT"/>
</dbReference>
<comment type="similarity">
    <text evidence="2 15">Belongs to the UPRTase family.</text>
</comment>
<accession>A0A9D1NAB0</accession>
<dbReference type="GO" id="GO:0005525">
    <property type="term" value="F:GTP binding"/>
    <property type="evidence" value="ECO:0007669"/>
    <property type="project" value="UniProtKB-KW"/>
</dbReference>
<evidence type="ECO:0000256" key="6">
    <source>
        <dbReference type="ARBA" id="ARBA00022679"/>
    </source>
</evidence>
<comment type="catalytic activity">
    <reaction evidence="11 15">
        <text>UMP + diphosphate = 5-phospho-alpha-D-ribose 1-diphosphate + uracil</text>
        <dbReference type="Rhea" id="RHEA:13017"/>
        <dbReference type="ChEBI" id="CHEBI:17568"/>
        <dbReference type="ChEBI" id="CHEBI:33019"/>
        <dbReference type="ChEBI" id="CHEBI:57865"/>
        <dbReference type="ChEBI" id="CHEBI:58017"/>
        <dbReference type="EC" id="2.4.2.9"/>
    </reaction>
</comment>
<feature type="binding site" evidence="15">
    <location>
        <position position="203"/>
    </location>
    <ligand>
        <name>5-phospho-alpha-D-ribose 1-diphosphate</name>
        <dbReference type="ChEBI" id="CHEBI:58017"/>
    </ligand>
</feature>
<reference evidence="17" key="2">
    <citation type="journal article" date="2021" name="PeerJ">
        <title>Extensive microbial diversity within the chicken gut microbiome revealed by metagenomics and culture.</title>
        <authorList>
            <person name="Gilroy R."/>
            <person name="Ravi A."/>
            <person name="Getino M."/>
            <person name="Pursley I."/>
            <person name="Horton D.L."/>
            <person name="Alikhan N.F."/>
            <person name="Baker D."/>
            <person name="Gharbi K."/>
            <person name="Hall N."/>
            <person name="Watson M."/>
            <person name="Adriaenssens E.M."/>
            <person name="Foster-Nyarko E."/>
            <person name="Jarju S."/>
            <person name="Secka A."/>
            <person name="Antonio M."/>
            <person name="Oren A."/>
            <person name="Chaudhuri R.R."/>
            <person name="La Ragione R."/>
            <person name="Hildebrand F."/>
            <person name="Pallen M.J."/>
        </authorList>
    </citation>
    <scope>NUCLEOTIDE SEQUENCE</scope>
    <source>
        <strain evidence="17">10406</strain>
    </source>
</reference>
<proteinExistence type="inferred from homology"/>
<dbReference type="Gene3D" id="3.40.50.2020">
    <property type="match status" value="1"/>
</dbReference>
<evidence type="ECO:0000256" key="8">
    <source>
        <dbReference type="ARBA" id="ARBA00022842"/>
    </source>
</evidence>
<keyword evidence="6 15" id="KW-0808">Transferase</keyword>
<dbReference type="Pfam" id="PF14681">
    <property type="entry name" value="UPRTase"/>
    <property type="match status" value="1"/>
</dbReference>
<dbReference type="InterPro" id="IPR029057">
    <property type="entry name" value="PRTase-like"/>
</dbReference>
<dbReference type="GO" id="GO:0005737">
    <property type="term" value="C:cytoplasm"/>
    <property type="evidence" value="ECO:0007669"/>
    <property type="project" value="UniProtKB-ARBA"/>
</dbReference>
<organism evidence="17 18">
    <name type="scientific">Candidatus Limadaptatus stercoripullorum</name>
    <dbReference type="NCBI Taxonomy" id="2840846"/>
    <lineage>
        <taxon>Bacteria</taxon>
        <taxon>Bacillati</taxon>
        <taxon>Bacillota</taxon>
        <taxon>Clostridia</taxon>
        <taxon>Eubacteriales</taxon>
        <taxon>Candidatus Limadaptatus</taxon>
    </lineage>
</organism>
<evidence type="ECO:0000256" key="14">
    <source>
        <dbReference type="ARBA" id="ARBA00079807"/>
    </source>
</evidence>
<dbReference type="InterPro" id="IPR000836">
    <property type="entry name" value="PRTase_dom"/>
</dbReference>
<comment type="pathway">
    <text evidence="1 15">Pyrimidine metabolism; UMP biosynthesis via salvage pathway; UMP from uracil: step 1/1.</text>
</comment>
<dbReference type="InterPro" id="IPR034332">
    <property type="entry name" value="Upp_B"/>
</dbReference>
<dbReference type="NCBIfam" id="NF001097">
    <property type="entry name" value="PRK00129.1"/>
    <property type="match status" value="1"/>
</dbReference>
<name>A0A9D1NAB0_9FIRM</name>
<evidence type="ECO:0000256" key="7">
    <source>
        <dbReference type="ARBA" id="ARBA00022741"/>
    </source>
</evidence>
<dbReference type="PANTHER" id="PTHR32315">
    <property type="entry name" value="ADENINE PHOSPHORIBOSYLTRANSFERASE"/>
    <property type="match status" value="1"/>
</dbReference>
<evidence type="ECO:0000256" key="1">
    <source>
        <dbReference type="ARBA" id="ARBA00005180"/>
    </source>
</evidence>
<reference evidence="17" key="1">
    <citation type="submission" date="2020-10" db="EMBL/GenBank/DDBJ databases">
        <authorList>
            <person name="Gilroy R."/>
        </authorList>
    </citation>
    <scope>NUCLEOTIDE SEQUENCE</scope>
    <source>
        <strain evidence="17">10406</strain>
    </source>
</reference>
<dbReference type="EC" id="2.4.2.9" evidence="3 15"/>
<comment type="cofactor">
    <cofactor evidence="15">
        <name>Mg(2+)</name>
        <dbReference type="ChEBI" id="CHEBI:18420"/>
    </cofactor>
    <text evidence="15">Binds 1 Mg(2+) ion per subunit. The magnesium is bound as Mg-PRPP.</text>
</comment>
<dbReference type="AlphaFoldDB" id="A0A9D1NAB0"/>
<dbReference type="GO" id="GO:0006223">
    <property type="term" value="P:uracil salvage"/>
    <property type="evidence" value="ECO:0007669"/>
    <property type="project" value="InterPro"/>
</dbReference>
<dbReference type="Proteomes" id="UP000886857">
    <property type="component" value="Unassembled WGS sequence"/>
</dbReference>
<keyword evidence="7 15" id="KW-0547">Nucleotide-binding</keyword>
<dbReference type="NCBIfam" id="TIGR01091">
    <property type="entry name" value="upp"/>
    <property type="match status" value="1"/>
</dbReference>
<dbReference type="SUPFAM" id="SSF53271">
    <property type="entry name" value="PRTase-like"/>
    <property type="match status" value="1"/>
</dbReference>
<evidence type="ECO:0000256" key="15">
    <source>
        <dbReference type="HAMAP-Rule" id="MF_01218"/>
    </source>
</evidence>
<feature type="binding site" evidence="15">
    <location>
        <position position="197"/>
    </location>
    <ligand>
        <name>uracil</name>
        <dbReference type="ChEBI" id="CHEBI:17568"/>
    </ligand>
</feature>
<evidence type="ECO:0000256" key="4">
    <source>
        <dbReference type="ARBA" id="ARBA00022533"/>
    </source>
</evidence>
<gene>
    <name evidence="15 17" type="primary">upp</name>
    <name evidence="17" type="ORF">IAC73_05740</name>
</gene>
<keyword evidence="4 15" id="KW-0021">Allosteric enzyme</keyword>
<dbReference type="InterPro" id="IPR050054">
    <property type="entry name" value="UPRTase/APRTase"/>
</dbReference>
<dbReference type="FunFam" id="3.40.50.2020:FF:000003">
    <property type="entry name" value="Uracil phosphoribosyltransferase"/>
    <property type="match status" value="1"/>
</dbReference>
<evidence type="ECO:0000256" key="13">
    <source>
        <dbReference type="ARBA" id="ARBA00072146"/>
    </source>
</evidence>
<evidence type="ECO:0000256" key="5">
    <source>
        <dbReference type="ARBA" id="ARBA00022676"/>
    </source>
</evidence>
<evidence type="ECO:0000256" key="9">
    <source>
        <dbReference type="ARBA" id="ARBA00023134"/>
    </source>
</evidence>
<dbReference type="HAMAP" id="MF_01218_B">
    <property type="entry name" value="Upp_B"/>
    <property type="match status" value="1"/>
</dbReference>
<comment type="function">
    <text evidence="12 15">Catalyzes the conversion of uracil and 5-phospho-alpha-D-ribose 1-diphosphate (PRPP) to UMP and diphosphate.</text>
</comment>
<feature type="binding site" evidence="15">
    <location>
        <begin position="134"/>
        <end position="142"/>
    </location>
    <ligand>
        <name>5-phospho-alpha-D-ribose 1-diphosphate</name>
        <dbReference type="ChEBI" id="CHEBI:58017"/>
    </ligand>
</feature>
<dbReference type="GO" id="GO:0004845">
    <property type="term" value="F:uracil phosphoribosyltransferase activity"/>
    <property type="evidence" value="ECO:0007669"/>
    <property type="project" value="UniProtKB-UniRule"/>
</dbReference>
<evidence type="ECO:0000256" key="11">
    <source>
        <dbReference type="ARBA" id="ARBA00052919"/>
    </source>
</evidence>
<evidence type="ECO:0000259" key="16">
    <source>
        <dbReference type="Pfam" id="PF14681"/>
    </source>
</evidence>
<dbReference type="GO" id="GO:0000287">
    <property type="term" value="F:magnesium ion binding"/>
    <property type="evidence" value="ECO:0007669"/>
    <property type="project" value="UniProtKB-UniRule"/>
</dbReference>
<protein>
    <recommendedName>
        <fullName evidence="13 15">Uracil phosphoribosyltransferase</fullName>
        <ecNumber evidence="3 15">2.4.2.9</ecNumber>
    </recommendedName>
    <alternativeName>
        <fullName evidence="10 15">UMP pyrophosphorylase</fullName>
    </alternativeName>
    <alternativeName>
        <fullName evidence="14 15">UPRTase</fullName>
    </alternativeName>
</protein>
<comment type="caution">
    <text evidence="17">The sequence shown here is derived from an EMBL/GenBank/DDBJ whole genome shotgun (WGS) entry which is preliminary data.</text>
</comment>
<feature type="binding site" evidence="15">
    <location>
        <position position="107"/>
    </location>
    <ligand>
        <name>5-phospho-alpha-D-ribose 1-diphosphate</name>
        <dbReference type="ChEBI" id="CHEBI:58017"/>
    </ligand>
</feature>
<dbReference type="PANTHER" id="PTHR32315:SF4">
    <property type="entry name" value="URACIL PHOSPHORIBOSYLTRANSFERASE, CHLOROPLASTIC"/>
    <property type="match status" value="1"/>
</dbReference>
<evidence type="ECO:0000256" key="3">
    <source>
        <dbReference type="ARBA" id="ARBA00011894"/>
    </source>
</evidence>
<feature type="binding site" evidence="15">
    <location>
        <begin position="202"/>
        <end position="204"/>
    </location>
    <ligand>
        <name>uracil</name>
        <dbReference type="ChEBI" id="CHEBI:17568"/>
    </ligand>
</feature>